<organism evidence="1 2">
    <name type="scientific">Dermatophagoides farinae</name>
    <name type="common">American house dust mite</name>
    <dbReference type="NCBI Taxonomy" id="6954"/>
    <lineage>
        <taxon>Eukaryota</taxon>
        <taxon>Metazoa</taxon>
        <taxon>Ecdysozoa</taxon>
        <taxon>Arthropoda</taxon>
        <taxon>Chelicerata</taxon>
        <taxon>Arachnida</taxon>
        <taxon>Acari</taxon>
        <taxon>Acariformes</taxon>
        <taxon>Sarcoptiformes</taxon>
        <taxon>Astigmata</taxon>
        <taxon>Psoroptidia</taxon>
        <taxon>Analgoidea</taxon>
        <taxon>Pyroglyphidae</taxon>
        <taxon>Dermatophagoidinae</taxon>
        <taxon>Dermatophagoides</taxon>
    </lineage>
</organism>
<name>A0A922HNT4_DERFA</name>
<dbReference type="AlphaFoldDB" id="A0A922HNT4"/>
<keyword evidence="2" id="KW-1185">Reference proteome</keyword>
<accession>A0A922HNT4</accession>
<dbReference type="Proteomes" id="UP000790347">
    <property type="component" value="Unassembled WGS sequence"/>
</dbReference>
<reference evidence="1" key="2">
    <citation type="journal article" date="2022" name="Res Sq">
        <title>Comparative Genomics Reveals Insights into the Divergent Evolution of Astigmatic Mites and Household Pest Adaptations.</title>
        <authorList>
            <person name="Xiong Q."/>
            <person name="Wan A.T.-Y."/>
            <person name="Liu X.-Y."/>
            <person name="Fung C.S.-H."/>
            <person name="Xiao X."/>
            <person name="Malainual N."/>
            <person name="Hou J."/>
            <person name="Wang L."/>
            <person name="Wang M."/>
            <person name="Yang K."/>
            <person name="Cui Y."/>
            <person name="Leung E."/>
            <person name="Nong W."/>
            <person name="Shin S.-K."/>
            <person name="Au S."/>
            <person name="Jeong K.Y."/>
            <person name="Chew F.T."/>
            <person name="Hui J."/>
            <person name="Leung T.F."/>
            <person name="Tungtrongchitr A."/>
            <person name="Zhong N."/>
            <person name="Liu Z."/>
            <person name="Tsui S."/>
        </authorList>
    </citation>
    <scope>NUCLEOTIDE SEQUENCE</scope>
    <source>
        <strain evidence="1">Derf</strain>
        <tissue evidence="1">Whole organism</tissue>
    </source>
</reference>
<dbReference type="EMBL" id="ASGP02000007">
    <property type="protein sequence ID" value="KAH9497080.1"/>
    <property type="molecule type" value="Genomic_DNA"/>
</dbReference>
<proteinExistence type="predicted"/>
<evidence type="ECO:0000313" key="2">
    <source>
        <dbReference type="Proteomes" id="UP000790347"/>
    </source>
</evidence>
<protein>
    <submittedName>
        <fullName evidence="1">Uncharacterized protein</fullName>
    </submittedName>
</protein>
<reference evidence="1" key="1">
    <citation type="submission" date="2013-05" db="EMBL/GenBank/DDBJ databases">
        <authorList>
            <person name="Yim A.K.Y."/>
            <person name="Chan T.F."/>
            <person name="Ji K.M."/>
            <person name="Liu X.Y."/>
            <person name="Zhou J.W."/>
            <person name="Li R.Q."/>
            <person name="Yang K.Y."/>
            <person name="Li J."/>
            <person name="Li M."/>
            <person name="Law P.T.W."/>
            <person name="Wu Y.L."/>
            <person name="Cai Z.L."/>
            <person name="Qin H."/>
            <person name="Bao Y."/>
            <person name="Leung R.K.K."/>
            <person name="Ng P.K.S."/>
            <person name="Zou J."/>
            <person name="Zhong X.J."/>
            <person name="Ran P.X."/>
            <person name="Zhong N.S."/>
            <person name="Liu Z.G."/>
            <person name="Tsui S.K.W."/>
        </authorList>
    </citation>
    <scope>NUCLEOTIDE SEQUENCE</scope>
    <source>
        <strain evidence="1">Derf</strain>
        <tissue evidence="1">Whole organism</tissue>
    </source>
</reference>
<comment type="caution">
    <text evidence="1">The sequence shown here is derived from an EMBL/GenBank/DDBJ whole genome shotgun (WGS) entry which is preliminary data.</text>
</comment>
<gene>
    <name evidence="1" type="ORF">DERF_013090</name>
</gene>
<sequence length="68" mass="7762">MKIVTVIQTNLHHHHLTNLIIIISDQPLHWCPCGPPIMSNKNNNNKLKLKFNPLLSPEILVISIQHVV</sequence>
<evidence type="ECO:0000313" key="1">
    <source>
        <dbReference type="EMBL" id="KAH9497080.1"/>
    </source>
</evidence>